<organism evidence="1 2">
    <name type="scientific">Candidatus Nanoclepta minutus</name>
    <dbReference type="NCBI Taxonomy" id="1940235"/>
    <lineage>
        <taxon>Archaea</taxon>
        <taxon>Nanobdellota</taxon>
        <taxon>Candidatus Nanoclepta</taxon>
    </lineage>
</organism>
<dbReference type="Proteomes" id="UP000266622">
    <property type="component" value="Unassembled WGS sequence"/>
</dbReference>
<protein>
    <recommendedName>
        <fullName evidence="3">ATPase dynein-related AAA domain-containing protein</fullName>
    </recommendedName>
</protein>
<gene>
    <name evidence="1" type="ORF">BXU00_01425</name>
</gene>
<comment type="caution">
    <text evidence="1">The sequence shown here is derived from an EMBL/GenBank/DDBJ whole genome shotgun (WGS) entry which is preliminary data.</text>
</comment>
<dbReference type="SUPFAM" id="SSF52540">
    <property type="entry name" value="P-loop containing nucleoside triphosphate hydrolases"/>
    <property type="match status" value="1"/>
</dbReference>
<accession>A0A397WPH8</accession>
<evidence type="ECO:0008006" key="3">
    <source>
        <dbReference type="Google" id="ProtNLM"/>
    </source>
</evidence>
<proteinExistence type="predicted"/>
<evidence type="ECO:0000313" key="2">
    <source>
        <dbReference type="Proteomes" id="UP000266622"/>
    </source>
</evidence>
<sequence>MEAEDLFKLFKLAEEEKMAVLLIGKYGTGKSSVVYEYGKKRAKELEGELAIWHELSEEEKEKVIKNAGKYYVIVDIKGPMISPENLIMPLLVDEELIWETPLWVKVFNKEESAGILLIDNIDMAPSGLQSTLSELILQRKIAEDSLESKNLLVAAVGNDSGSNEYANEIPKQLLNRFIVVNTDNILLNVDYWVKWALQNDIDKRVIDYVLYKNNLFTMAREPLGQSTTPRTLHILSDMIKNENNMEYIELVSKASLEEHDALEFTEFIKLYEKLKDLEKYVKNTELLNELNEQELFIVSMKITDMYLNNKVDVDKYFNFIESVAKKRREYSLTMYKYIKDIVKNSEKTNMLIEKILQHKDSEMHKLFNELLTFSKL</sequence>
<dbReference type="AlphaFoldDB" id="A0A397WPH8"/>
<dbReference type="EMBL" id="MWMI01000002">
    <property type="protein sequence ID" value="RIB35409.1"/>
    <property type="molecule type" value="Genomic_DNA"/>
</dbReference>
<name>A0A397WPH8_9ARCH</name>
<reference evidence="1 2" key="1">
    <citation type="journal article" date="2018" name="Syst. Appl. Microbiol.">
        <title>A new symbiotic nanoarchaeote (Candidatus Nanoclepta minutus) and its host (Zestosphaera tikiterensis gen. nov., sp. nov.) from a New Zealand hot spring.</title>
        <authorList>
            <person name="St John E."/>
            <person name="Liu Y."/>
            <person name="Podar M."/>
            <person name="Stott M.B."/>
            <person name="Meneghin J."/>
            <person name="Chen Z."/>
            <person name="Lagutin K."/>
            <person name="Mitchell K."/>
            <person name="Reysenbach A.L."/>
        </authorList>
    </citation>
    <scope>NUCLEOTIDE SEQUENCE [LARGE SCALE GENOMIC DNA]</scope>
    <source>
        <strain evidence="1">NZ3</strain>
    </source>
</reference>
<evidence type="ECO:0000313" key="1">
    <source>
        <dbReference type="EMBL" id="RIB35409.1"/>
    </source>
</evidence>
<dbReference type="InterPro" id="IPR027417">
    <property type="entry name" value="P-loop_NTPase"/>
</dbReference>
<dbReference type="Gene3D" id="3.40.50.300">
    <property type="entry name" value="P-loop containing nucleotide triphosphate hydrolases"/>
    <property type="match status" value="1"/>
</dbReference>